<evidence type="ECO:0000256" key="1">
    <source>
        <dbReference type="ARBA" id="ARBA00004561"/>
    </source>
</evidence>
<dbReference type="eggNOG" id="COG3419">
    <property type="taxonomic scope" value="Bacteria"/>
</dbReference>
<dbReference type="InterPro" id="IPR011047">
    <property type="entry name" value="Quinoprotein_ADH-like_sf"/>
</dbReference>
<feature type="domain" description="PA14" evidence="8">
    <location>
        <begin position="268"/>
        <end position="411"/>
    </location>
</feature>
<dbReference type="InterPro" id="IPR011658">
    <property type="entry name" value="PA14_dom"/>
</dbReference>
<comment type="similarity">
    <text evidence="2">Belongs to the PilY1 family.</text>
</comment>
<feature type="signal peptide" evidence="7">
    <location>
        <begin position="1"/>
        <end position="24"/>
    </location>
</feature>
<dbReference type="RefSeq" id="WP_052114493.1">
    <property type="nucleotide sequence ID" value="NZ_CCSF01000001.1"/>
</dbReference>
<accession>A0A078LTK1</accession>
<dbReference type="SUPFAM" id="SSF56988">
    <property type="entry name" value="Anthrax protective antigen"/>
    <property type="match status" value="1"/>
</dbReference>
<keyword evidence="5" id="KW-0106">Calcium</keyword>
<dbReference type="OrthoDB" id="7156875at2"/>
<dbReference type="HOGENOM" id="CLU_001890_0_1_6"/>
<sequence length="1606" mass="171329">MKRITPFVFGALFGVASSLPAAWADSNSLVQTPLFVTSSVPPLNMLVMGRDHKLYYEAYNDASDLDGDGALDVGFKPSITYYGYFNTGVCYSHTNGRFEPTAVAGASNTCSNAWSGNFLNYLATSRMDALRKVLYGGYRATDTASETVLRAAFIPQDAHSSGKEYDPIRDNFNISDYAPLSTPAAGYRHMFAVTTLSNNGTPILRVLTNTQYRIWDWVSKEGPVASTNCVDNSTSCTTAGSDNWAIAPASLFPNGLTITTRRDNTGNPGDQTAMNNLFNATHTTCGTGTVTSINTTGQNNNPFSGSNGCGHDNYNTLITGTMRVPVTGTYTFGVNGDDAVDFYVGSTRVAYWYGGHAANNNQPGGTTGTISLIAGTDYTVKFRHEEGTGGDSWQLYYKAPNAAASTMTDYALNVLACPSNANLREGNCKAYSGSNGNVSYKPTGILHDFGENDSMKFGLLTGSYAKNTKGGVLRSNIDSFSREVNSATGQFNSNVTDGIVATLNKLRIVDFSYSNPNYQYTNCGWIGDVPITQKADGMCTMWGNPLAEMMFEGLRYFAGSTSGSSEYTYSGNARDTQSDLTLPAPAWVPPYTSKAAGGGGQQSCAVPVMTVISDINPSYDFTLPGSRFNSQGTSFNLPSKLSALDVSSATDAIGAAEGIHGKTFFIGQSTGDNADNAPTAKVIQNLSWARGLSPEEPSKQGTYYSAGIAKFAAENAVGGDKEMLTYSIALASPLPQIKFPIGTDGSKNITLVPFAKSVGGGSYGISPTTNFQPTNQIVDYYVVTIANTSGPTGADYDASVNQGRPFAQFRINYEDVEQGADHDMDAIVLYTLSVEADGSLKVKLDSEYAAGGIIQLMGYVISGTTADGIYLEVRDVDTTDGNHPYKLSTPPGKSPGWCATRLTSAECKALPTTATRTFSAAATSSGAGFLRDPLWYAAKYGMPDRNPAEVTGDPSNYFLVTNALTLKDQLTSAFNDIMQRNSSVTSPTISTEGSSTDDGTFAYTTSFNVDPWSGTLKKVNTENPGQAEGEWSTDKTLTGSGRNIKFARNGSLASFNWDNLNEAQQALLNKAPNGTTDTLGETRTNIIRSAKLGDIVNSSPLLVAGANYSISNANNLEGSDSYATYRSEQAGHSTIYVGANDGMLHAFNAKTGEERFAFIPSAVIKNLPILTAEDYGKEGGTSHRYFVDGSPVARDVYFNNAWHKVLLGSLGAGGRSVFALDITDPDSPELLWEFSDEDDSDMGYSIPTPGIFRLHTGDWAALVPNGYDSGSNSAVLFVLNIETGEVIKKLTATPELEDGESVDSLANGLSRLMGFDINNDGIVDYAYAGDLLGNLWRFDLIDTSANNPLTDDANADDLKVSFGGAPLYVARNAQGKRQPITAAPLLTRHPSGLGYIVTFGTGRYLTILDKSNSDQQSVYGIWDRKTAGESTSSSLTDNKSRSNLVGQFFTETTFNGKKAYSLSQNAIGWYDGQGTGDGNVDKWGWFIDLPANGERMVYNMRMLGNTQLLTTITPSDDPCEAGLTGTAYGINSTTGGATLYSTFDLDGDGAYDEGISGFVFDGGDFSISSGSIYVNDGDGASGVEDYGVNAGLTEGRQTWRQLPTKE</sequence>
<protein>
    <submittedName>
        <fullName evidence="9">Type 4 fimbrial biogenesis protein PilY1</fullName>
    </submittedName>
</protein>
<dbReference type="Proteomes" id="UP000053902">
    <property type="component" value="Unassembled WGS sequence"/>
</dbReference>
<evidence type="ECO:0000256" key="5">
    <source>
        <dbReference type="ARBA" id="ARBA00022837"/>
    </source>
</evidence>
<dbReference type="GO" id="GO:0009289">
    <property type="term" value="C:pilus"/>
    <property type="evidence" value="ECO:0007669"/>
    <property type="project" value="UniProtKB-SubCell"/>
</dbReference>
<evidence type="ECO:0000256" key="6">
    <source>
        <dbReference type="ARBA" id="ARBA00023263"/>
    </source>
</evidence>
<reference evidence="9 10" key="1">
    <citation type="submission" date="2014-07" db="EMBL/GenBank/DDBJ databases">
        <authorList>
            <person name="Urmite Genomes Urmite Genomes"/>
        </authorList>
    </citation>
    <scope>NUCLEOTIDE SEQUENCE [LARGE SCALE GENOMIC DNA]</scope>
    <source>
        <strain evidence="9 10">20_BN</strain>
    </source>
</reference>
<dbReference type="EMBL" id="CCSF01000001">
    <property type="protein sequence ID" value="CDZ95748.1"/>
    <property type="molecule type" value="Genomic_DNA"/>
</dbReference>
<dbReference type="STRING" id="1499686.BN1079_03092"/>
<dbReference type="InterPro" id="IPR037524">
    <property type="entry name" value="PA14/GLEYA"/>
</dbReference>
<name>A0A078LTK1_9PSED</name>
<proteinExistence type="inferred from homology"/>
<dbReference type="SUPFAM" id="SSF50998">
    <property type="entry name" value="Quinoprotein alcohol dehydrogenase-like"/>
    <property type="match status" value="1"/>
</dbReference>
<feature type="chain" id="PRO_5001741355" evidence="7">
    <location>
        <begin position="25"/>
        <end position="1606"/>
    </location>
</feature>
<dbReference type="Pfam" id="PF05567">
    <property type="entry name" value="T4P_PilY1"/>
    <property type="match status" value="1"/>
</dbReference>
<keyword evidence="10" id="KW-1185">Reference proteome</keyword>
<comment type="subcellular location">
    <subcellularLocation>
        <location evidence="1">Fimbrium</location>
    </subcellularLocation>
</comment>
<gene>
    <name evidence="9" type="primary">pilY1</name>
    <name evidence="9" type="ORF">BN1079_03092</name>
</gene>
<evidence type="ECO:0000259" key="8">
    <source>
        <dbReference type="PROSITE" id="PS51820"/>
    </source>
</evidence>
<dbReference type="Pfam" id="PF07691">
    <property type="entry name" value="PA14"/>
    <property type="match status" value="1"/>
</dbReference>
<dbReference type="SMART" id="SM00758">
    <property type="entry name" value="PA14"/>
    <property type="match status" value="1"/>
</dbReference>
<organism evidence="9 10">
    <name type="scientific">Pseudomonas saudiphocaensis</name>
    <dbReference type="NCBI Taxonomy" id="1499686"/>
    <lineage>
        <taxon>Bacteria</taxon>
        <taxon>Pseudomonadati</taxon>
        <taxon>Pseudomonadota</taxon>
        <taxon>Gammaproteobacteria</taxon>
        <taxon>Pseudomonadales</taxon>
        <taxon>Pseudomonadaceae</taxon>
        <taxon>Pseudomonas</taxon>
    </lineage>
</organism>
<keyword evidence="6" id="KW-0281">Fimbrium</keyword>
<evidence type="ECO:0000256" key="2">
    <source>
        <dbReference type="ARBA" id="ARBA00008387"/>
    </source>
</evidence>
<dbReference type="GO" id="GO:0046872">
    <property type="term" value="F:metal ion binding"/>
    <property type="evidence" value="ECO:0007669"/>
    <property type="project" value="UniProtKB-KW"/>
</dbReference>
<evidence type="ECO:0000256" key="7">
    <source>
        <dbReference type="SAM" id="SignalP"/>
    </source>
</evidence>
<evidence type="ECO:0000313" key="10">
    <source>
        <dbReference type="Proteomes" id="UP000053902"/>
    </source>
</evidence>
<evidence type="ECO:0000313" key="9">
    <source>
        <dbReference type="EMBL" id="CDZ95748.1"/>
    </source>
</evidence>
<keyword evidence="4" id="KW-0479">Metal-binding</keyword>
<dbReference type="InterPro" id="IPR008707">
    <property type="entry name" value="B-propeller_PilY1"/>
</dbReference>
<evidence type="ECO:0000256" key="4">
    <source>
        <dbReference type="ARBA" id="ARBA00022723"/>
    </source>
</evidence>
<keyword evidence="3" id="KW-1029">Fimbrium biogenesis</keyword>
<keyword evidence="7" id="KW-0732">Signal</keyword>
<dbReference type="PROSITE" id="PS51820">
    <property type="entry name" value="PA14"/>
    <property type="match status" value="1"/>
</dbReference>
<evidence type="ECO:0000256" key="3">
    <source>
        <dbReference type="ARBA" id="ARBA00022558"/>
    </source>
</evidence>